<dbReference type="InterPro" id="IPR015797">
    <property type="entry name" value="NUDIX_hydrolase-like_dom_sf"/>
</dbReference>
<dbReference type="Pfam" id="PF00293">
    <property type="entry name" value="NUDIX"/>
    <property type="match status" value="1"/>
</dbReference>
<evidence type="ECO:0000313" key="5">
    <source>
        <dbReference type="Proteomes" id="UP001342418"/>
    </source>
</evidence>
<evidence type="ECO:0000313" key="4">
    <source>
        <dbReference type="EMBL" id="UUP18780.1"/>
    </source>
</evidence>
<feature type="domain" description="Nudix hydrolase" evidence="3">
    <location>
        <begin position="3"/>
        <end position="152"/>
    </location>
</feature>
<dbReference type="RefSeq" id="WP_338530985.1">
    <property type="nucleotide sequence ID" value="NZ_CP030941.1"/>
</dbReference>
<dbReference type="CDD" id="cd04688">
    <property type="entry name" value="NUDIX_Hydrolase"/>
    <property type="match status" value="1"/>
</dbReference>
<evidence type="ECO:0000256" key="2">
    <source>
        <dbReference type="ARBA" id="ARBA00022801"/>
    </source>
</evidence>
<dbReference type="InterPro" id="IPR020084">
    <property type="entry name" value="NUDIX_hydrolase_CS"/>
</dbReference>
<dbReference type="InterPro" id="IPR000086">
    <property type="entry name" value="NUDIX_hydrolase_dom"/>
</dbReference>
<reference evidence="4 5" key="1">
    <citation type="submission" date="2018-07" db="EMBL/GenBank/DDBJ databases">
        <title>Genome sequence of Nitratireductor thuwali#1536.</title>
        <authorList>
            <person name="Michoud G."/>
            <person name="Merlino G."/>
            <person name="Sefrji F.O."/>
            <person name="Daffonchio D."/>
        </authorList>
    </citation>
    <scope>NUCLEOTIDE SEQUENCE [LARGE SCALE GENOMIC DNA]</scope>
    <source>
        <strain evidence="5">Nit1536</strain>
    </source>
</reference>
<accession>A0ABY5MLE5</accession>
<keyword evidence="5" id="KW-1185">Reference proteome</keyword>
<evidence type="ECO:0000259" key="3">
    <source>
        <dbReference type="PROSITE" id="PS51462"/>
    </source>
</evidence>
<protein>
    <recommendedName>
        <fullName evidence="3">Nudix hydrolase domain-containing protein</fullName>
    </recommendedName>
</protein>
<name>A0ABY5MLE5_9HYPH</name>
<proteinExistence type="predicted"/>
<dbReference type="EMBL" id="CP030941">
    <property type="protein sequence ID" value="UUP18780.1"/>
    <property type="molecule type" value="Genomic_DNA"/>
</dbReference>
<dbReference type="Gene3D" id="3.90.79.10">
    <property type="entry name" value="Nucleoside Triphosphate Pyrophosphohydrolase"/>
    <property type="match status" value="1"/>
</dbReference>
<evidence type="ECO:0000256" key="1">
    <source>
        <dbReference type="ARBA" id="ARBA00001946"/>
    </source>
</evidence>
<dbReference type="SUPFAM" id="SSF55811">
    <property type="entry name" value="Nudix"/>
    <property type="match status" value="1"/>
</dbReference>
<dbReference type="PROSITE" id="PS00893">
    <property type="entry name" value="NUDIX_BOX"/>
    <property type="match status" value="1"/>
</dbReference>
<organism evidence="4 5">
    <name type="scientific">Nitratireductor thuwali</name>
    <dbReference type="NCBI Taxonomy" id="2267699"/>
    <lineage>
        <taxon>Bacteria</taxon>
        <taxon>Pseudomonadati</taxon>
        <taxon>Pseudomonadota</taxon>
        <taxon>Alphaproteobacteria</taxon>
        <taxon>Hyphomicrobiales</taxon>
        <taxon>Phyllobacteriaceae</taxon>
        <taxon>Nitratireductor</taxon>
    </lineage>
</organism>
<comment type="cofactor">
    <cofactor evidence="1">
        <name>Mg(2+)</name>
        <dbReference type="ChEBI" id="CHEBI:18420"/>
    </cofactor>
</comment>
<sequence length="153" mass="16992">MTKWRPRSSIRVIAIGLHWRDGRLLAAEIYDDKGQVKGVRPLGGEVEFGELWSTAIVREFKEELGIDVSVKGDPLVMENIFTHEGVAGHEVVFIGEVLFPDCAFAGQDRIALQEDNGVPCLARWFDLSDLDLDSGPRLYPSGLKDLLLNTIDA</sequence>
<keyword evidence="2" id="KW-0378">Hydrolase</keyword>
<gene>
    <name evidence="4" type="ORF">NTH_03264</name>
</gene>
<dbReference type="PROSITE" id="PS51462">
    <property type="entry name" value="NUDIX"/>
    <property type="match status" value="1"/>
</dbReference>
<dbReference type="Proteomes" id="UP001342418">
    <property type="component" value="Chromosome"/>
</dbReference>